<evidence type="ECO:0000256" key="10">
    <source>
        <dbReference type="ARBA" id="ARBA00023125"/>
    </source>
</evidence>
<keyword evidence="4" id="KW-0479">Metal-binding</keyword>
<sequence>MILLQPGKRLICEMLHYRGLKMANDAQETSYCWPVSDSLMVSVPLQNSTATETPQMKKGRPKGFKTKKSSGMDPIKFDDVAVYFNKEEWECLEDAQKGLYRDVMMENYETLNSMGYGFQKPKIIIKLEKGEECFTEQSQLSSNCVYMLRSMTKVSLAANLPCLIPKDFTVPLFVLKEEQSKANIKKAKESPEQPKPPLEQSTCEVKFNHDKLHKRRCYVRLQRILCTESAVSEGFESALEVDLDKETILKTKRHYVCDQCGKNFGRSSVLRRHQRAHLGVKPYLCTECGKPFLQKSQLVEHQRTHTGERPYVCSDCNRTFSLSSHLVQHRRIHTGERPYSCPECGRRFMRGCDLVQHKRTHTGERLYPCTECEKRFTHRSALRQHRRIHSGERPYSCDKCEKCFNHSSHLVRHRRTHTGEKPYICTECGKSFTDSSHLINHQRTHTGEKPYSCNECGKCFTYNAGLILHRRTHTGERPYVCNMCRKSFKGSTHLQRHMRIHTGERPYACTECEKTFTDSSHLVSHRRKHTGEKPYTCTTCDKCFAMKSHLNQHQIIHTAMYYQTLTSRWHHQPVNQRIHFKMCY</sequence>
<feature type="domain" description="C2H2-type" evidence="15">
    <location>
        <begin position="367"/>
        <end position="394"/>
    </location>
</feature>
<evidence type="ECO:0000256" key="12">
    <source>
        <dbReference type="ARBA" id="ARBA00023242"/>
    </source>
</evidence>
<evidence type="ECO:0000259" key="15">
    <source>
        <dbReference type="PROSITE" id="PS50157"/>
    </source>
</evidence>
<evidence type="ECO:0000256" key="2">
    <source>
        <dbReference type="ARBA" id="ARBA00006991"/>
    </source>
</evidence>
<dbReference type="PANTHER" id="PTHR23235">
    <property type="entry name" value="KRUEPPEL-LIKE TRANSCRIPTION FACTOR"/>
    <property type="match status" value="1"/>
</dbReference>
<dbReference type="AlphaFoldDB" id="A0A8C5LTQ3"/>
<feature type="domain" description="C2H2-type" evidence="15">
    <location>
        <begin position="535"/>
        <end position="558"/>
    </location>
</feature>
<dbReference type="PROSITE" id="PS50157">
    <property type="entry name" value="ZINC_FINGER_C2H2_2"/>
    <property type="match status" value="11"/>
</dbReference>
<dbReference type="Ensembl" id="ENSLLET00000004302.1">
    <property type="protein sequence ID" value="ENSLLEP00000004107.1"/>
    <property type="gene ID" value="ENSLLEG00000002653.1"/>
</dbReference>
<feature type="domain" description="C2H2-type" evidence="15">
    <location>
        <begin position="311"/>
        <end position="338"/>
    </location>
</feature>
<proteinExistence type="inferred from homology"/>
<dbReference type="CDD" id="cd07765">
    <property type="entry name" value="KRAB_A-box"/>
    <property type="match status" value="1"/>
</dbReference>
<dbReference type="GO" id="GO:0008270">
    <property type="term" value="F:zinc ion binding"/>
    <property type="evidence" value="ECO:0007669"/>
    <property type="project" value="UniProtKB-KW"/>
</dbReference>
<dbReference type="Gene3D" id="6.10.140.140">
    <property type="match status" value="1"/>
</dbReference>
<dbReference type="PROSITE" id="PS50805">
    <property type="entry name" value="KRAB"/>
    <property type="match status" value="1"/>
</dbReference>
<feature type="domain" description="C2H2-type" evidence="15">
    <location>
        <begin position="283"/>
        <end position="310"/>
    </location>
</feature>
<dbReference type="InterPro" id="IPR013087">
    <property type="entry name" value="Znf_C2H2_type"/>
</dbReference>
<evidence type="ECO:0000259" key="16">
    <source>
        <dbReference type="PROSITE" id="PS50805"/>
    </source>
</evidence>
<dbReference type="InterPro" id="IPR036051">
    <property type="entry name" value="KRAB_dom_sf"/>
</dbReference>
<evidence type="ECO:0000256" key="4">
    <source>
        <dbReference type="ARBA" id="ARBA00022723"/>
    </source>
</evidence>
<reference evidence="17" key="2">
    <citation type="submission" date="2025-09" db="UniProtKB">
        <authorList>
            <consortium name="Ensembl"/>
        </authorList>
    </citation>
    <scope>IDENTIFICATION</scope>
</reference>
<evidence type="ECO:0000256" key="3">
    <source>
        <dbReference type="ARBA" id="ARBA00022499"/>
    </source>
</evidence>
<keyword evidence="10" id="KW-0238">DNA-binding</keyword>
<reference evidence="17" key="1">
    <citation type="submission" date="2025-08" db="UniProtKB">
        <authorList>
            <consortium name="Ensembl"/>
        </authorList>
    </citation>
    <scope>IDENTIFICATION</scope>
</reference>
<feature type="region of interest" description="Disordered" evidence="14">
    <location>
        <begin position="49"/>
        <end position="69"/>
    </location>
</feature>
<dbReference type="Proteomes" id="UP000694569">
    <property type="component" value="Unplaced"/>
</dbReference>
<dbReference type="FunFam" id="3.30.160.60:FF:000016">
    <property type="entry name" value="zinc finger protein 37 homolog"/>
    <property type="match status" value="1"/>
</dbReference>
<dbReference type="GO" id="GO:0000978">
    <property type="term" value="F:RNA polymerase II cis-regulatory region sequence-specific DNA binding"/>
    <property type="evidence" value="ECO:0007669"/>
    <property type="project" value="TreeGrafter"/>
</dbReference>
<dbReference type="SMART" id="SM00355">
    <property type="entry name" value="ZnF_C2H2"/>
    <property type="match status" value="11"/>
</dbReference>
<keyword evidence="7" id="KW-0862">Zinc</keyword>
<evidence type="ECO:0000313" key="18">
    <source>
        <dbReference type="Proteomes" id="UP000694569"/>
    </source>
</evidence>
<dbReference type="FunFam" id="3.30.160.60:FF:002343">
    <property type="entry name" value="Zinc finger protein 33A"/>
    <property type="match status" value="1"/>
</dbReference>
<dbReference type="GO" id="GO:0005634">
    <property type="term" value="C:nucleus"/>
    <property type="evidence" value="ECO:0007669"/>
    <property type="project" value="UniProtKB-SubCell"/>
</dbReference>
<dbReference type="FunFam" id="3.30.160.60:FF:000128">
    <property type="entry name" value="zinc finger protein 268 isoform X1"/>
    <property type="match status" value="1"/>
</dbReference>
<protein>
    <submittedName>
        <fullName evidence="17">Uncharacterized protein</fullName>
    </submittedName>
</protein>
<dbReference type="InterPro" id="IPR036236">
    <property type="entry name" value="Znf_C2H2_sf"/>
</dbReference>
<comment type="similarity">
    <text evidence="2">Belongs to the krueppel C2H2-type zinc-finger protein family.</text>
</comment>
<evidence type="ECO:0000256" key="13">
    <source>
        <dbReference type="PROSITE-ProRule" id="PRU00042"/>
    </source>
</evidence>
<feature type="domain" description="C2H2-type" evidence="15">
    <location>
        <begin position="339"/>
        <end position="366"/>
    </location>
</feature>
<evidence type="ECO:0000256" key="11">
    <source>
        <dbReference type="ARBA" id="ARBA00023163"/>
    </source>
</evidence>
<name>A0A8C5LTQ3_9ANUR</name>
<dbReference type="SMART" id="SM00349">
    <property type="entry name" value="KRAB"/>
    <property type="match status" value="1"/>
</dbReference>
<keyword evidence="5" id="KW-0677">Repeat</keyword>
<feature type="domain" description="C2H2-type" evidence="15">
    <location>
        <begin position="395"/>
        <end position="422"/>
    </location>
</feature>
<evidence type="ECO:0000256" key="5">
    <source>
        <dbReference type="ARBA" id="ARBA00022737"/>
    </source>
</evidence>
<dbReference type="SUPFAM" id="SSF109640">
    <property type="entry name" value="KRAB domain (Kruppel-associated box)"/>
    <property type="match status" value="1"/>
</dbReference>
<dbReference type="FunFam" id="3.30.160.60:FF:000710">
    <property type="entry name" value="Zinc finger protein 768"/>
    <property type="match status" value="1"/>
</dbReference>
<keyword evidence="3" id="KW-1017">Isopeptide bond</keyword>
<accession>A0A8C5LTQ3</accession>
<evidence type="ECO:0000256" key="1">
    <source>
        <dbReference type="ARBA" id="ARBA00004123"/>
    </source>
</evidence>
<dbReference type="FunFam" id="3.30.160.60:FF:000135">
    <property type="entry name" value="Zinc finger protein 358"/>
    <property type="match status" value="1"/>
</dbReference>
<feature type="domain" description="C2H2-type" evidence="15">
    <location>
        <begin position="451"/>
        <end position="478"/>
    </location>
</feature>
<dbReference type="PROSITE" id="PS00028">
    <property type="entry name" value="ZINC_FINGER_C2H2_1"/>
    <property type="match status" value="11"/>
</dbReference>
<evidence type="ECO:0000256" key="8">
    <source>
        <dbReference type="ARBA" id="ARBA00022843"/>
    </source>
</evidence>
<comment type="subcellular location">
    <subcellularLocation>
        <location evidence="1">Nucleus</location>
    </subcellularLocation>
</comment>
<keyword evidence="6 13" id="KW-0863">Zinc-finger</keyword>
<keyword evidence="18" id="KW-1185">Reference proteome</keyword>
<feature type="domain" description="C2H2-type" evidence="15">
    <location>
        <begin position="507"/>
        <end position="534"/>
    </location>
</feature>
<feature type="domain" description="C2H2-type" evidence="15">
    <location>
        <begin position="479"/>
        <end position="506"/>
    </location>
</feature>
<feature type="compositionally biased region" description="Basic residues" evidence="14">
    <location>
        <begin position="57"/>
        <end position="68"/>
    </location>
</feature>
<evidence type="ECO:0000256" key="9">
    <source>
        <dbReference type="ARBA" id="ARBA00023015"/>
    </source>
</evidence>
<keyword evidence="9" id="KW-0805">Transcription regulation</keyword>
<dbReference type="GO" id="GO:0000981">
    <property type="term" value="F:DNA-binding transcription factor activity, RNA polymerase II-specific"/>
    <property type="evidence" value="ECO:0007669"/>
    <property type="project" value="TreeGrafter"/>
</dbReference>
<dbReference type="InterPro" id="IPR001909">
    <property type="entry name" value="KRAB"/>
</dbReference>
<evidence type="ECO:0000256" key="7">
    <source>
        <dbReference type="ARBA" id="ARBA00022833"/>
    </source>
</evidence>
<dbReference type="FunFam" id="3.30.160.60:FF:000812">
    <property type="entry name" value="zinc finger protein 23 isoform X2"/>
    <property type="match status" value="1"/>
</dbReference>
<dbReference type="FunFam" id="3.30.160.60:FF:000690">
    <property type="entry name" value="Zinc finger protein 354C"/>
    <property type="match status" value="1"/>
</dbReference>
<keyword evidence="8" id="KW-0832">Ubl conjugation</keyword>
<dbReference type="PANTHER" id="PTHR23235:SF142">
    <property type="entry name" value="ZINC FINGER PROTEIN 384"/>
    <property type="match status" value="1"/>
</dbReference>
<evidence type="ECO:0000256" key="14">
    <source>
        <dbReference type="SAM" id="MobiDB-lite"/>
    </source>
</evidence>
<evidence type="ECO:0000256" key="6">
    <source>
        <dbReference type="ARBA" id="ARBA00022771"/>
    </source>
</evidence>
<dbReference type="SUPFAM" id="SSF57667">
    <property type="entry name" value="beta-beta-alpha zinc fingers"/>
    <property type="match status" value="6"/>
</dbReference>
<dbReference type="FunFam" id="3.30.160.60:FF:000953">
    <property type="entry name" value="Zinc finger protein 691"/>
    <property type="match status" value="1"/>
</dbReference>
<feature type="domain" description="C2H2-type" evidence="15">
    <location>
        <begin position="255"/>
        <end position="282"/>
    </location>
</feature>
<organism evidence="17 18">
    <name type="scientific">Leptobrachium leishanense</name>
    <name type="common">Leishan spiny toad</name>
    <dbReference type="NCBI Taxonomy" id="445787"/>
    <lineage>
        <taxon>Eukaryota</taxon>
        <taxon>Metazoa</taxon>
        <taxon>Chordata</taxon>
        <taxon>Craniata</taxon>
        <taxon>Vertebrata</taxon>
        <taxon>Euteleostomi</taxon>
        <taxon>Amphibia</taxon>
        <taxon>Batrachia</taxon>
        <taxon>Anura</taxon>
        <taxon>Pelobatoidea</taxon>
        <taxon>Megophryidae</taxon>
        <taxon>Leptobrachium</taxon>
    </lineage>
</organism>
<feature type="domain" description="KRAB" evidence="16">
    <location>
        <begin position="75"/>
        <end position="146"/>
    </location>
</feature>
<dbReference type="GeneTree" id="ENSGT01150000286944"/>
<dbReference type="FunFam" id="3.30.160.60:FF:002005">
    <property type="entry name" value="Zinc finger protein 200"/>
    <property type="match status" value="1"/>
</dbReference>
<dbReference type="FunFam" id="3.30.160.60:FF:002716">
    <property type="entry name" value="Zinc finger protein 212"/>
    <property type="match status" value="1"/>
</dbReference>
<dbReference type="Pfam" id="PF01352">
    <property type="entry name" value="KRAB"/>
    <property type="match status" value="1"/>
</dbReference>
<dbReference type="FunFam" id="3.30.160.60:FF:000688">
    <property type="entry name" value="zinc finger protein 197 isoform X1"/>
    <property type="match status" value="1"/>
</dbReference>
<feature type="domain" description="C2H2-type" evidence="15">
    <location>
        <begin position="423"/>
        <end position="450"/>
    </location>
</feature>
<evidence type="ECO:0000313" key="17">
    <source>
        <dbReference type="Ensembl" id="ENSLLEP00000004107.1"/>
    </source>
</evidence>
<dbReference type="Gene3D" id="3.30.160.60">
    <property type="entry name" value="Classic Zinc Finger"/>
    <property type="match status" value="11"/>
</dbReference>
<dbReference type="Pfam" id="PF00096">
    <property type="entry name" value="zf-C2H2"/>
    <property type="match status" value="11"/>
</dbReference>
<keyword evidence="12" id="KW-0539">Nucleus</keyword>
<keyword evidence="11" id="KW-0804">Transcription</keyword>